<dbReference type="RefSeq" id="WP_021562291.1">
    <property type="nucleotide sequence ID" value="NZ_BFYP01000039.1"/>
</dbReference>
<dbReference type="PANTHER" id="PTHR43179:SF12">
    <property type="entry name" value="GALACTOFURANOSYLTRANSFERASE GLFT2"/>
    <property type="match status" value="1"/>
</dbReference>
<evidence type="ECO:0000256" key="1">
    <source>
        <dbReference type="ARBA" id="ARBA00006739"/>
    </source>
</evidence>
<evidence type="ECO:0000259" key="4">
    <source>
        <dbReference type="Pfam" id="PF00535"/>
    </source>
</evidence>
<dbReference type="Pfam" id="PF00535">
    <property type="entry name" value="Glycos_transf_2"/>
    <property type="match status" value="1"/>
</dbReference>
<dbReference type="InterPro" id="IPR029044">
    <property type="entry name" value="Nucleotide-diphossugar_trans"/>
</dbReference>
<accession>A0A0B4N499</accession>
<dbReference type="InterPro" id="IPR001173">
    <property type="entry name" value="Glyco_trans_2-like"/>
</dbReference>
<protein>
    <submittedName>
        <fullName evidence="5">N-glycosyltransferase</fullName>
    </submittedName>
</protein>
<organism evidence="5">
    <name type="scientific">Escherichia coli</name>
    <dbReference type="NCBI Taxonomy" id="562"/>
    <lineage>
        <taxon>Bacteria</taxon>
        <taxon>Pseudomonadati</taxon>
        <taxon>Pseudomonadota</taxon>
        <taxon>Gammaproteobacteria</taxon>
        <taxon>Enterobacterales</taxon>
        <taxon>Enterobacteriaceae</taxon>
        <taxon>Escherichia</taxon>
    </lineage>
</organism>
<feature type="domain" description="Glycosyltransferase 2-like" evidence="4">
    <location>
        <begin position="3"/>
        <end position="129"/>
    </location>
</feature>
<name>A0A0B4N499_ECOLX</name>
<dbReference type="AlphaFoldDB" id="A0A0B4N499"/>
<reference evidence="5" key="1">
    <citation type="journal article" date="2016" name="PLoS ONE">
        <title>Comparison of O-Antigen Gene Clusters of All O-Serogroups of Escherichia coli and Proposal for Adopting a New Nomenclature for O-Typing.</title>
        <authorList>
            <person name="DebRoy C."/>
            <person name="Fratamico P.M."/>
            <person name="Yan X."/>
            <person name="Baranzoni G."/>
            <person name="Liu Y."/>
            <person name="Needleman D.S."/>
            <person name="Tebbs R."/>
            <person name="O'Connell C.D."/>
            <person name="Allred A."/>
            <person name="Swimley M."/>
            <person name="Mwangi M."/>
            <person name="Kapur V."/>
            <person name="Raygoza Garay J.A."/>
            <person name="Roberts E.L."/>
            <person name="Katani R."/>
        </authorList>
    </citation>
    <scope>NUCLEOTIDE SEQUENCE</scope>
    <source>
        <strain evidence="5">P 7a</strain>
    </source>
</reference>
<dbReference type="PANTHER" id="PTHR43179">
    <property type="entry name" value="RHAMNOSYLTRANSFERASE WBBL"/>
    <property type="match status" value="1"/>
</dbReference>
<dbReference type="Gene3D" id="3.90.550.10">
    <property type="entry name" value="Spore Coat Polysaccharide Biosynthesis Protein SpsA, Chain A"/>
    <property type="match status" value="1"/>
</dbReference>
<evidence type="ECO:0000256" key="3">
    <source>
        <dbReference type="ARBA" id="ARBA00022679"/>
    </source>
</evidence>
<evidence type="ECO:0000313" key="5">
    <source>
        <dbReference type="EMBL" id="AIG62683.1"/>
    </source>
</evidence>
<keyword evidence="3 5" id="KW-0808">Transferase</keyword>
<sequence>MFSIIIINWNSYTETMNCIASILANRELITRIIIVDNNSSDDSLKKLKQEFIYNDLVKIIESKTNTGYCGGNNLGFQYCLNDNSNYLLVLNNDVIITRRTLSLLKKAFEKDEKLVMVSPMVNGELIENSTFLVRINENLNSTLASTQDDSGFVYKYYIPGCAIAFSKNFLKNYGGFNENYFMYVEEIEIAFRARKNGYNVAQLTSFDSSILRKKDDIEKLRKRYIWYYQTRNMLYFLDDIYMRNYWKGVFKKSLYITFSFIRPFTQRNLGNLIAVYKGVGDYLKGVKGKQVV</sequence>
<dbReference type="CDD" id="cd04186">
    <property type="entry name" value="GT_2_like_c"/>
    <property type="match status" value="1"/>
</dbReference>
<dbReference type="SUPFAM" id="SSF53448">
    <property type="entry name" value="Nucleotide-diphospho-sugar transferases"/>
    <property type="match status" value="1"/>
</dbReference>
<proteinExistence type="inferred from homology"/>
<comment type="similarity">
    <text evidence="1">Belongs to the glycosyltransferase 2 family.</text>
</comment>
<dbReference type="GO" id="GO:0016757">
    <property type="term" value="F:glycosyltransferase activity"/>
    <property type="evidence" value="ECO:0007669"/>
    <property type="project" value="UniProtKB-KW"/>
</dbReference>
<evidence type="ECO:0000256" key="2">
    <source>
        <dbReference type="ARBA" id="ARBA00022676"/>
    </source>
</evidence>
<keyword evidence="2" id="KW-0328">Glycosyltransferase</keyword>
<dbReference type="EMBL" id="KJ778793">
    <property type="protein sequence ID" value="AIG62683.1"/>
    <property type="molecule type" value="Genomic_DNA"/>
</dbReference>